<keyword evidence="4" id="KW-0378">Hydrolase</keyword>
<dbReference type="SUPFAM" id="SSF49899">
    <property type="entry name" value="Concanavalin A-like lectins/glucanases"/>
    <property type="match status" value="1"/>
</dbReference>
<dbReference type="PANTHER" id="PTHR10963">
    <property type="entry name" value="GLYCOSYL HYDROLASE-RELATED"/>
    <property type="match status" value="1"/>
</dbReference>
<feature type="transmembrane region" description="Helical" evidence="2">
    <location>
        <begin position="12"/>
        <end position="32"/>
    </location>
</feature>
<dbReference type="CDD" id="cd08023">
    <property type="entry name" value="GH16_laminarinase_like"/>
    <property type="match status" value="1"/>
</dbReference>
<dbReference type="Gene3D" id="2.60.120.200">
    <property type="match status" value="1"/>
</dbReference>
<evidence type="ECO:0000256" key="2">
    <source>
        <dbReference type="SAM" id="Phobius"/>
    </source>
</evidence>
<evidence type="ECO:0000256" key="1">
    <source>
        <dbReference type="ARBA" id="ARBA00006865"/>
    </source>
</evidence>
<dbReference type="GO" id="GO:0005975">
    <property type="term" value="P:carbohydrate metabolic process"/>
    <property type="evidence" value="ECO:0007669"/>
    <property type="project" value="InterPro"/>
</dbReference>
<dbReference type="PANTHER" id="PTHR10963:SF55">
    <property type="entry name" value="GLYCOSIDE HYDROLASE FAMILY 16 PROTEIN"/>
    <property type="match status" value="1"/>
</dbReference>
<dbReference type="InterPro" id="IPR013320">
    <property type="entry name" value="ConA-like_dom_sf"/>
</dbReference>
<evidence type="ECO:0000259" key="3">
    <source>
        <dbReference type="PROSITE" id="PS51762"/>
    </source>
</evidence>
<feature type="domain" description="GH16" evidence="3">
    <location>
        <begin position="43"/>
        <end position="263"/>
    </location>
</feature>
<dbReference type="RefSeq" id="WP_123119744.1">
    <property type="nucleotide sequence ID" value="NZ_RJJR01000002.1"/>
</dbReference>
<dbReference type="AlphaFoldDB" id="A0A3M9NN14"/>
<dbReference type="OrthoDB" id="9809583at2"/>
<comment type="caution">
    <text evidence="4">The sequence shown here is derived from an EMBL/GenBank/DDBJ whole genome shotgun (WGS) entry which is preliminary data.</text>
</comment>
<protein>
    <submittedName>
        <fullName evidence="4">Glycoside hydrolase family 16 protein</fullName>
    </submittedName>
</protein>
<keyword evidence="5" id="KW-1185">Reference proteome</keyword>
<evidence type="ECO:0000313" key="4">
    <source>
        <dbReference type="EMBL" id="RNI39179.1"/>
    </source>
</evidence>
<sequence length="263" mass="29797">MNIQPHFLKNRGYFFAIIFVCLQSCILQNCIAQKKYTNLIWSDEFNYNGAPDSSKWNYNLGAGGWGNQELEYYTKRPQNVNVSDGTLHITALKENYEGSEYTSARILTKDKFSFKYGRVEARAKLPTGVGTWPAIWMLGSNIDSVGWPACGEIDIMEHLGRDLNKIYGTLHYPGHSGAHANGKTTMIANADKFHIYEVEWSPKEIKISVDGKVYQTVKNLKEIPFNHNFFIIINMAMGGNFGGPVAPDVSKEIMEVDYVRVYQ</sequence>
<dbReference type="PROSITE" id="PS51762">
    <property type="entry name" value="GH16_2"/>
    <property type="match status" value="1"/>
</dbReference>
<dbReference type="InterPro" id="IPR000757">
    <property type="entry name" value="Beta-glucanase-like"/>
</dbReference>
<organism evidence="4 5">
    <name type="scientific">Hanamia caeni</name>
    <dbReference type="NCBI Taxonomy" id="2294116"/>
    <lineage>
        <taxon>Bacteria</taxon>
        <taxon>Pseudomonadati</taxon>
        <taxon>Bacteroidota</taxon>
        <taxon>Chitinophagia</taxon>
        <taxon>Chitinophagales</taxon>
        <taxon>Chitinophagaceae</taxon>
        <taxon>Hanamia</taxon>
    </lineage>
</organism>
<keyword evidence="2" id="KW-1133">Transmembrane helix</keyword>
<dbReference type="GO" id="GO:0004553">
    <property type="term" value="F:hydrolase activity, hydrolyzing O-glycosyl compounds"/>
    <property type="evidence" value="ECO:0007669"/>
    <property type="project" value="InterPro"/>
</dbReference>
<dbReference type="Pfam" id="PF00722">
    <property type="entry name" value="Glyco_hydro_16"/>
    <property type="match status" value="1"/>
</dbReference>
<evidence type="ECO:0000313" key="5">
    <source>
        <dbReference type="Proteomes" id="UP000267223"/>
    </source>
</evidence>
<reference evidence="4 5" key="1">
    <citation type="submission" date="2018-11" db="EMBL/GenBank/DDBJ databases">
        <title>Draft genome sequence of Ferruginibacter sp. BO-59.</title>
        <authorList>
            <person name="Im W.T."/>
        </authorList>
    </citation>
    <scope>NUCLEOTIDE SEQUENCE [LARGE SCALE GENOMIC DNA]</scope>
    <source>
        <strain evidence="4 5">BO-59</strain>
    </source>
</reference>
<dbReference type="InterPro" id="IPR050546">
    <property type="entry name" value="Glycosyl_Hydrlase_16"/>
</dbReference>
<proteinExistence type="inferred from homology"/>
<dbReference type="EMBL" id="RJJR01000002">
    <property type="protein sequence ID" value="RNI39179.1"/>
    <property type="molecule type" value="Genomic_DNA"/>
</dbReference>
<name>A0A3M9NN14_9BACT</name>
<keyword evidence="2" id="KW-0812">Transmembrane</keyword>
<dbReference type="Proteomes" id="UP000267223">
    <property type="component" value="Unassembled WGS sequence"/>
</dbReference>
<accession>A0A3M9NN14</accession>
<comment type="similarity">
    <text evidence="1">Belongs to the glycosyl hydrolase 16 family.</text>
</comment>
<keyword evidence="2" id="KW-0472">Membrane</keyword>
<gene>
    <name evidence="4" type="ORF">EFY79_05945</name>
</gene>